<feature type="region of interest" description="Disordered" evidence="1">
    <location>
        <begin position="1"/>
        <end position="162"/>
    </location>
</feature>
<evidence type="ECO:0000313" key="3">
    <source>
        <dbReference type="Proteomes" id="UP001239909"/>
    </source>
</evidence>
<dbReference type="Proteomes" id="UP001239909">
    <property type="component" value="Unassembled WGS sequence"/>
</dbReference>
<feature type="compositionally biased region" description="Basic and acidic residues" evidence="1">
    <location>
        <begin position="93"/>
        <end position="104"/>
    </location>
</feature>
<gene>
    <name evidence="2" type="ORF">LNKW23_29020</name>
</gene>
<comment type="caution">
    <text evidence="2">The sequence shown here is derived from an EMBL/GenBank/DDBJ whole genome shotgun (WGS) entry which is preliminary data.</text>
</comment>
<protein>
    <submittedName>
        <fullName evidence="2">Uncharacterized protein</fullName>
    </submittedName>
</protein>
<evidence type="ECO:0000313" key="2">
    <source>
        <dbReference type="EMBL" id="GMG83689.1"/>
    </source>
</evidence>
<organism evidence="2 3">
    <name type="scientific">Paralimibaculum aggregatum</name>
    <dbReference type="NCBI Taxonomy" id="3036245"/>
    <lineage>
        <taxon>Bacteria</taxon>
        <taxon>Pseudomonadati</taxon>
        <taxon>Pseudomonadota</taxon>
        <taxon>Alphaproteobacteria</taxon>
        <taxon>Rhodobacterales</taxon>
        <taxon>Paracoccaceae</taxon>
        <taxon>Paralimibaculum</taxon>
    </lineage>
</organism>
<feature type="compositionally biased region" description="Gly residues" evidence="1">
    <location>
        <begin position="9"/>
        <end position="19"/>
    </location>
</feature>
<proteinExistence type="predicted"/>
<accession>A0ABQ6LKB5</accession>
<feature type="compositionally biased region" description="Low complexity" evidence="1">
    <location>
        <begin position="83"/>
        <end position="92"/>
    </location>
</feature>
<name>A0ABQ6LKB5_9RHOB</name>
<feature type="compositionally biased region" description="Low complexity" evidence="1">
    <location>
        <begin position="122"/>
        <end position="133"/>
    </location>
</feature>
<reference evidence="2 3" key="1">
    <citation type="submission" date="2023-04" db="EMBL/GenBank/DDBJ databases">
        <title>Marinoamorphus aggregata gen. nov., sp. Nov., isolate from tissue of brittle star Ophioplocus japonicus.</title>
        <authorList>
            <person name="Kawano K."/>
            <person name="Sawayama S."/>
            <person name="Nakagawa S."/>
        </authorList>
    </citation>
    <scope>NUCLEOTIDE SEQUENCE [LARGE SCALE GENOMIC DNA]</scope>
    <source>
        <strain evidence="2 3">NKW23</strain>
    </source>
</reference>
<evidence type="ECO:0000256" key="1">
    <source>
        <dbReference type="SAM" id="MobiDB-lite"/>
    </source>
</evidence>
<feature type="compositionally biased region" description="Basic residues" evidence="1">
    <location>
        <begin position="69"/>
        <end position="82"/>
    </location>
</feature>
<dbReference type="EMBL" id="BSYI01000022">
    <property type="protein sequence ID" value="GMG83689.1"/>
    <property type="molecule type" value="Genomic_DNA"/>
</dbReference>
<keyword evidence="3" id="KW-1185">Reference proteome</keyword>
<sequence length="162" mass="16368">MPGAVQRGGAPGPTGGAWAGGIEDIPRGQGRRPGSPAPGASHPIPKVRGTRRAATGSLRAMRPPDAGRPRRRRPRRRARGRAPPRAGPGRPGDAARRAGDDPHGIVKWPAGAALPGDPEPAAPAGGSAAAARPGPCPGPYPGPRLDSAAPRPQRSGAQQEEP</sequence>